<reference evidence="2 3" key="1">
    <citation type="submission" date="2019-11" db="EMBL/GenBank/DDBJ databases">
        <authorList>
            <person name="Li X."/>
        </authorList>
    </citation>
    <scope>NUCLEOTIDE SEQUENCE [LARGE SCALE GENOMIC DNA]</scope>
    <source>
        <strain evidence="2 3">L9</strain>
    </source>
</reference>
<protein>
    <submittedName>
        <fullName evidence="2">GNAT family N-acetyltransferase</fullName>
    </submittedName>
</protein>
<keyword evidence="2" id="KW-0808">Transferase</keyword>
<dbReference type="Proteomes" id="UP000469125">
    <property type="component" value="Unassembled WGS sequence"/>
</dbReference>
<sequence length="213" mass="24539">MGSEYSIKRLDKREKSSFVALMVSSFEKDPLFVYLFDDGDHNRFQYRARAFVSFLFDKSFFLLEEIWGIYDKGRLVGAYIIELPNVKRTDKIIGGLLLLSGIVKLMTKLSLSTIAKLNKYMKVSRSHVKNGRFHYLIMIGVLPAEQGKGIGTMLIYHILKQVNEEQNSNGVALDTENQNNLDYYKKIGFTLNSEYQFGEITIYRMKITSVCLI</sequence>
<comment type="caution">
    <text evidence="2">The sequence shown here is derived from an EMBL/GenBank/DDBJ whole genome shotgun (WGS) entry which is preliminary data.</text>
</comment>
<evidence type="ECO:0000313" key="3">
    <source>
        <dbReference type="Proteomes" id="UP000469125"/>
    </source>
</evidence>
<evidence type="ECO:0000259" key="1">
    <source>
        <dbReference type="PROSITE" id="PS51186"/>
    </source>
</evidence>
<dbReference type="InterPro" id="IPR016181">
    <property type="entry name" value="Acyl_CoA_acyltransferase"/>
</dbReference>
<accession>A0A6N8FFP5</accession>
<dbReference type="PANTHER" id="PTHR42791">
    <property type="entry name" value="GNAT FAMILY ACETYLTRANSFERASE"/>
    <property type="match status" value="1"/>
</dbReference>
<name>A0A6N8FFP5_9BACI</name>
<dbReference type="AlphaFoldDB" id="A0A6N8FFP5"/>
<dbReference type="InterPro" id="IPR000182">
    <property type="entry name" value="GNAT_dom"/>
</dbReference>
<dbReference type="EMBL" id="WOCA01000005">
    <property type="protein sequence ID" value="MUK88502.1"/>
    <property type="molecule type" value="Genomic_DNA"/>
</dbReference>
<dbReference type="CDD" id="cd04301">
    <property type="entry name" value="NAT_SF"/>
    <property type="match status" value="1"/>
</dbReference>
<evidence type="ECO:0000313" key="2">
    <source>
        <dbReference type="EMBL" id="MUK88502.1"/>
    </source>
</evidence>
<feature type="domain" description="N-acetyltransferase" evidence="1">
    <location>
        <begin position="21"/>
        <end position="210"/>
    </location>
</feature>
<keyword evidence="3" id="KW-1185">Reference proteome</keyword>
<dbReference type="Pfam" id="PF00583">
    <property type="entry name" value="Acetyltransf_1"/>
    <property type="match status" value="1"/>
</dbReference>
<dbReference type="SUPFAM" id="SSF55729">
    <property type="entry name" value="Acyl-CoA N-acyltransferases (Nat)"/>
    <property type="match status" value="1"/>
</dbReference>
<dbReference type="InterPro" id="IPR052523">
    <property type="entry name" value="Trichothecene_AcTrans"/>
</dbReference>
<dbReference type="Gene3D" id="3.40.630.30">
    <property type="match status" value="1"/>
</dbReference>
<gene>
    <name evidence="2" type="ORF">GMD78_08865</name>
</gene>
<dbReference type="PROSITE" id="PS51186">
    <property type="entry name" value="GNAT"/>
    <property type="match status" value="1"/>
</dbReference>
<organism evidence="2 3">
    <name type="scientific">Ornithinibacillus caprae</name>
    <dbReference type="NCBI Taxonomy" id="2678566"/>
    <lineage>
        <taxon>Bacteria</taxon>
        <taxon>Bacillati</taxon>
        <taxon>Bacillota</taxon>
        <taxon>Bacilli</taxon>
        <taxon>Bacillales</taxon>
        <taxon>Bacillaceae</taxon>
        <taxon>Ornithinibacillus</taxon>
    </lineage>
</organism>
<proteinExistence type="predicted"/>
<dbReference type="GO" id="GO:0016747">
    <property type="term" value="F:acyltransferase activity, transferring groups other than amino-acyl groups"/>
    <property type="evidence" value="ECO:0007669"/>
    <property type="project" value="InterPro"/>
</dbReference>
<dbReference type="RefSeq" id="WP_155668479.1">
    <property type="nucleotide sequence ID" value="NZ_WOCA01000005.1"/>
</dbReference>
<dbReference type="PANTHER" id="PTHR42791:SF1">
    <property type="entry name" value="N-ACETYLTRANSFERASE DOMAIN-CONTAINING PROTEIN"/>
    <property type="match status" value="1"/>
</dbReference>